<protein>
    <recommendedName>
        <fullName evidence="2">Chitin-binding type-2 domain-containing protein</fullName>
    </recommendedName>
</protein>
<dbReference type="EMBL" id="CAJPIZ010005491">
    <property type="protein sequence ID" value="CAG2108664.1"/>
    <property type="molecule type" value="Genomic_DNA"/>
</dbReference>
<reference evidence="3" key="1">
    <citation type="submission" date="2020-11" db="EMBL/GenBank/DDBJ databases">
        <authorList>
            <person name="Tran Van P."/>
        </authorList>
    </citation>
    <scope>NUCLEOTIDE SEQUENCE</scope>
</reference>
<proteinExistence type="predicted"/>
<dbReference type="Gene3D" id="2.170.140.10">
    <property type="entry name" value="Chitin binding domain"/>
    <property type="match status" value="1"/>
</dbReference>
<evidence type="ECO:0000313" key="4">
    <source>
        <dbReference type="Proteomes" id="UP000759131"/>
    </source>
</evidence>
<feature type="signal peptide" evidence="1">
    <location>
        <begin position="1"/>
        <end position="19"/>
    </location>
</feature>
<keyword evidence="4" id="KW-1185">Reference proteome</keyword>
<feature type="chain" id="PRO_5035593112" description="Chitin-binding type-2 domain-containing protein" evidence="1">
    <location>
        <begin position="20"/>
        <end position="80"/>
    </location>
</feature>
<feature type="domain" description="Chitin-binding type-2" evidence="2">
    <location>
        <begin position="28"/>
        <end position="80"/>
    </location>
</feature>
<sequence length="80" mass="9230">MSKLLLLSLLLVSIAIVLANTPEQDKLCAEVGFCPHETDPHKYYQCQFIPDSSTWYLAEMHCQASLVWSQQHLYCDWKAQ</sequence>
<dbReference type="GO" id="GO:0008061">
    <property type="term" value="F:chitin binding"/>
    <property type="evidence" value="ECO:0007669"/>
    <property type="project" value="InterPro"/>
</dbReference>
<keyword evidence="1" id="KW-0732">Signal</keyword>
<evidence type="ECO:0000256" key="1">
    <source>
        <dbReference type="SAM" id="SignalP"/>
    </source>
</evidence>
<dbReference type="OrthoDB" id="6533673at2759"/>
<dbReference type="EMBL" id="OC860066">
    <property type="protein sequence ID" value="CAD7628234.1"/>
    <property type="molecule type" value="Genomic_DNA"/>
</dbReference>
<dbReference type="GO" id="GO:0005576">
    <property type="term" value="C:extracellular region"/>
    <property type="evidence" value="ECO:0007669"/>
    <property type="project" value="InterPro"/>
</dbReference>
<organism evidence="3">
    <name type="scientific">Medioppia subpectinata</name>
    <dbReference type="NCBI Taxonomy" id="1979941"/>
    <lineage>
        <taxon>Eukaryota</taxon>
        <taxon>Metazoa</taxon>
        <taxon>Ecdysozoa</taxon>
        <taxon>Arthropoda</taxon>
        <taxon>Chelicerata</taxon>
        <taxon>Arachnida</taxon>
        <taxon>Acari</taxon>
        <taxon>Acariformes</taxon>
        <taxon>Sarcoptiformes</taxon>
        <taxon>Oribatida</taxon>
        <taxon>Brachypylina</taxon>
        <taxon>Oppioidea</taxon>
        <taxon>Oppiidae</taxon>
        <taxon>Medioppia</taxon>
    </lineage>
</organism>
<dbReference type="InterPro" id="IPR002557">
    <property type="entry name" value="Chitin-bd_dom"/>
</dbReference>
<evidence type="ECO:0000259" key="2">
    <source>
        <dbReference type="Pfam" id="PF01607"/>
    </source>
</evidence>
<gene>
    <name evidence="3" type="ORF">OSB1V03_LOCUS8656</name>
</gene>
<dbReference type="Proteomes" id="UP000759131">
    <property type="component" value="Unassembled WGS sequence"/>
</dbReference>
<dbReference type="Pfam" id="PF01607">
    <property type="entry name" value="CBM_14"/>
    <property type="match status" value="1"/>
</dbReference>
<name>A0A7R9Q0Z7_9ACAR</name>
<dbReference type="InterPro" id="IPR036508">
    <property type="entry name" value="Chitin-bd_dom_sf"/>
</dbReference>
<dbReference type="SUPFAM" id="SSF57625">
    <property type="entry name" value="Invertebrate chitin-binding proteins"/>
    <property type="match status" value="1"/>
</dbReference>
<accession>A0A7R9Q0Z7</accession>
<evidence type="ECO:0000313" key="3">
    <source>
        <dbReference type="EMBL" id="CAD7628234.1"/>
    </source>
</evidence>
<dbReference type="AlphaFoldDB" id="A0A7R9Q0Z7"/>